<protein>
    <recommendedName>
        <fullName evidence="5">Flagellar hook-associated protein 2</fullName>
        <shortName evidence="5">HAP2</shortName>
    </recommendedName>
    <alternativeName>
        <fullName evidence="5">Flagellar cap protein</fullName>
    </alternativeName>
</protein>
<dbReference type="GO" id="GO:0005576">
    <property type="term" value="C:extracellular region"/>
    <property type="evidence" value="ECO:0007669"/>
    <property type="project" value="UniProtKB-SubCell"/>
</dbReference>
<comment type="function">
    <text evidence="5">Required for morphogenesis and for the elongation of the flagellar filament by facilitating polymerization of the flagellin monomers at the tip of growing filament. Forms a capping structure, which prevents flagellin subunits (transported through the central channel of the flagellum) from leaking out without polymerization at the distal end.</text>
</comment>
<dbReference type="InterPro" id="IPR003481">
    <property type="entry name" value="FliD_N"/>
</dbReference>
<comment type="subcellular location">
    <subcellularLocation>
        <location evidence="5">Secreted</location>
    </subcellularLocation>
    <subcellularLocation>
        <location evidence="5">Bacterial flagellum</location>
    </subcellularLocation>
</comment>
<comment type="subunit">
    <text evidence="2 5">Homopentamer.</text>
</comment>
<organism evidence="9 10">
    <name type="scientific">Paenibacillus graminis</name>
    <dbReference type="NCBI Taxonomy" id="189425"/>
    <lineage>
        <taxon>Bacteria</taxon>
        <taxon>Bacillati</taxon>
        <taxon>Bacillota</taxon>
        <taxon>Bacilli</taxon>
        <taxon>Bacillales</taxon>
        <taxon>Paenibacillaceae</taxon>
        <taxon>Paenibacillus</taxon>
    </lineage>
</organism>
<gene>
    <name evidence="9" type="ORF">PGRAT_29955</name>
</gene>
<sequence length="508" mass="53813">MVTRISGLASGMDIDSIVKKLMTAESVPLNKLNQQKQLMEWKRDNYRQTSVKLVSFLQDKLDTLSKSSSLSAQKATTTGNTTSVSATATPSASGSLEVTVTSLATAARITSSAPPTKSDATTTDWGNVKLSAITGSGIDSNSTAKVAVTIGGASIEIDPQTETLSSFVNKINDSTTAGVSALYDSATGQVSITSKSTGAQGNAIKLDGAGAAVFTALKLDSSFLSGGADAKLNVNGMDITRSTNSFTMNGVQLTLNSGSGGVSTKIEVNKDVDTLVSAVKGFVDAYNEVLTLMNSKVSEERYTKYTPLTTEQRKDMSDSEAELWDSKAKSGMLKNDSILTSAIASMRTAMVEGVQLADGSKIDFTQLGITTGTYETKGKLSLNTDKLKTALEENPDIINNFLGKNYSISSLNNTYTSDDGILARMKKISNSTLVKLAETAGTSRFSSDLTASFMSTSTMGETLTSLDKRISELTAKLTMRETNYYKKFTAMETAISKYNNISSSLISS</sequence>
<dbReference type="HOGENOM" id="CLU_015182_0_2_9"/>
<feature type="region of interest" description="Disordered" evidence="6">
    <location>
        <begin position="68"/>
        <end position="91"/>
    </location>
</feature>
<dbReference type="KEGG" id="pgm:PGRAT_29955"/>
<dbReference type="InterPro" id="IPR040026">
    <property type="entry name" value="FliD"/>
</dbReference>
<keyword evidence="4 5" id="KW-0975">Bacterial flagellum</keyword>
<evidence type="ECO:0000259" key="7">
    <source>
        <dbReference type="Pfam" id="PF02465"/>
    </source>
</evidence>
<dbReference type="eggNOG" id="COG1345">
    <property type="taxonomic scope" value="Bacteria"/>
</dbReference>
<dbReference type="GO" id="GO:0007155">
    <property type="term" value="P:cell adhesion"/>
    <property type="evidence" value="ECO:0007669"/>
    <property type="project" value="InterPro"/>
</dbReference>
<dbReference type="GO" id="GO:0009424">
    <property type="term" value="C:bacterial-type flagellum hook"/>
    <property type="evidence" value="ECO:0007669"/>
    <property type="project" value="UniProtKB-UniRule"/>
</dbReference>
<dbReference type="STRING" id="189425.PGRAT_29955"/>
<evidence type="ECO:0000256" key="4">
    <source>
        <dbReference type="ARBA" id="ARBA00023143"/>
    </source>
</evidence>
<evidence type="ECO:0000256" key="1">
    <source>
        <dbReference type="ARBA" id="ARBA00009764"/>
    </source>
</evidence>
<keyword evidence="3" id="KW-0175">Coiled coil</keyword>
<evidence type="ECO:0000313" key="10">
    <source>
        <dbReference type="Proteomes" id="UP000029500"/>
    </source>
</evidence>
<feature type="domain" description="Flagellar hook-associated protein 2 N-terminal" evidence="7">
    <location>
        <begin position="10"/>
        <end position="107"/>
    </location>
</feature>
<dbReference type="Pfam" id="PF02465">
    <property type="entry name" value="FliD_N"/>
    <property type="match status" value="1"/>
</dbReference>
<accession>A0A089MIL1</accession>
<dbReference type="Pfam" id="PF07195">
    <property type="entry name" value="FliD_C"/>
    <property type="match status" value="1"/>
</dbReference>
<comment type="similarity">
    <text evidence="1 5">Belongs to the FliD family.</text>
</comment>
<dbReference type="Proteomes" id="UP000029500">
    <property type="component" value="Chromosome"/>
</dbReference>
<name>A0A089MIL1_9BACL</name>
<keyword evidence="9" id="KW-0966">Cell projection</keyword>
<dbReference type="GO" id="GO:0071973">
    <property type="term" value="P:bacterial-type flagellum-dependent cell motility"/>
    <property type="evidence" value="ECO:0007669"/>
    <property type="project" value="TreeGrafter"/>
</dbReference>
<dbReference type="EMBL" id="CP009287">
    <property type="protein sequence ID" value="AIQ71338.1"/>
    <property type="molecule type" value="Genomic_DNA"/>
</dbReference>
<keyword evidence="9" id="KW-0282">Flagellum</keyword>
<proteinExistence type="inferred from homology"/>
<evidence type="ECO:0000313" key="9">
    <source>
        <dbReference type="EMBL" id="AIQ71338.1"/>
    </source>
</evidence>
<dbReference type="GO" id="GO:0009421">
    <property type="term" value="C:bacterial-type flagellum filament cap"/>
    <property type="evidence" value="ECO:0007669"/>
    <property type="project" value="InterPro"/>
</dbReference>
<keyword evidence="10" id="KW-1185">Reference proteome</keyword>
<evidence type="ECO:0000256" key="3">
    <source>
        <dbReference type="ARBA" id="ARBA00023054"/>
    </source>
</evidence>
<feature type="domain" description="Flagellar hook-associated protein 2 C-terminal" evidence="8">
    <location>
        <begin position="227"/>
        <end position="500"/>
    </location>
</feature>
<evidence type="ECO:0000256" key="5">
    <source>
        <dbReference type="RuleBase" id="RU362066"/>
    </source>
</evidence>
<dbReference type="PANTHER" id="PTHR30288">
    <property type="entry name" value="FLAGELLAR CAP/ASSEMBLY PROTEIN FLID"/>
    <property type="match status" value="1"/>
</dbReference>
<evidence type="ECO:0000256" key="2">
    <source>
        <dbReference type="ARBA" id="ARBA00011255"/>
    </source>
</evidence>
<dbReference type="InterPro" id="IPR010809">
    <property type="entry name" value="FliD_C"/>
</dbReference>
<evidence type="ECO:0000256" key="6">
    <source>
        <dbReference type="SAM" id="MobiDB-lite"/>
    </source>
</evidence>
<dbReference type="PANTHER" id="PTHR30288:SF0">
    <property type="entry name" value="FLAGELLAR HOOK-ASSOCIATED PROTEIN 2"/>
    <property type="match status" value="1"/>
</dbReference>
<keyword evidence="5" id="KW-0964">Secreted</keyword>
<evidence type="ECO:0000259" key="8">
    <source>
        <dbReference type="Pfam" id="PF07195"/>
    </source>
</evidence>
<dbReference type="AlphaFoldDB" id="A0A089MIL1"/>
<reference evidence="9 10" key="1">
    <citation type="submission" date="2014-08" db="EMBL/GenBank/DDBJ databases">
        <title>Comparative genomics of the Paenibacillus odorifer group.</title>
        <authorList>
            <person name="den Bakker H.C."/>
            <person name="Tsai Y.-C."/>
            <person name="Martin N."/>
            <person name="Korlach J."/>
            <person name="Wiedmann M."/>
        </authorList>
    </citation>
    <scope>NUCLEOTIDE SEQUENCE [LARGE SCALE GENOMIC DNA]</scope>
    <source>
        <strain evidence="9 10">DSM 15220</strain>
    </source>
</reference>
<dbReference type="RefSeq" id="WP_025707319.1">
    <property type="nucleotide sequence ID" value="NZ_CP009287.1"/>
</dbReference>
<keyword evidence="9" id="KW-0969">Cilium</keyword>
<dbReference type="OrthoDB" id="9776025at2"/>